<dbReference type="Pfam" id="PF12833">
    <property type="entry name" value="HTH_18"/>
    <property type="match status" value="1"/>
</dbReference>
<dbReference type="InterPro" id="IPR009057">
    <property type="entry name" value="Homeodomain-like_sf"/>
</dbReference>
<dbReference type="SUPFAM" id="SSF46689">
    <property type="entry name" value="Homeodomain-like"/>
    <property type="match status" value="1"/>
</dbReference>
<dbReference type="EMBL" id="JACORT010000015">
    <property type="protein sequence ID" value="MBC5786213.1"/>
    <property type="molecule type" value="Genomic_DNA"/>
</dbReference>
<gene>
    <name evidence="5" type="ORF">H8N03_24970</name>
</gene>
<protein>
    <submittedName>
        <fullName evidence="5">Helix-turn-helix transcriptional regulator</fullName>
    </submittedName>
</protein>
<evidence type="ECO:0000259" key="4">
    <source>
        <dbReference type="PROSITE" id="PS01124"/>
    </source>
</evidence>
<evidence type="ECO:0000256" key="1">
    <source>
        <dbReference type="ARBA" id="ARBA00023015"/>
    </source>
</evidence>
<dbReference type="Gene3D" id="1.10.10.60">
    <property type="entry name" value="Homeodomain-like"/>
    <property type="match status" value="1"/>
</dbReference>
<dbReference type="RefSeq" id="WP_187078950.1">
    <property type="nucleotide sequence ID" value="NZ_JACORT010000015.1"/>
</dbReference>
<reference evidence="5" key="1">
    <citation type="submission" date="2020-08" db="EMBL/GenBank/DDBJ databases">
        <title>Ramlibacter sp. USB13 16S ribosomal RNA gene genome sequencing and assembly.</title>
        <authorList>
            <person name="Kang M."/>
        </authorList>
    </citation>
    <scope>NUCLEOTIDE SEQUENCE</scope>
    <source>
        <strain evidence="5">USB13</strain>
    </source>
</reference>
<dbReference type="GO" id="GO:0003700">
    <property type="term" value="F:DNA-binding transcription factor activity"/>
    <property type="evidence" value="ECO:0007669"/>
    <property type="project" value="InterPro"/>
</dbReference>
<keyword evidence="3" id="KW-0804">Transcription</keyword>
<comment type="caution">
    <text evidence="5">The sequence shown here is derived from an EMBL/GenBank/DDBJ whole genome shotgun (WGS) entry which is preliminary data.</text>
</comment>
<dbReference type="AlphaFoldDB" id="A0A923MWY6"/>
<evidence type="ECO:0000256" key="3">
    <source>
        <dbReference type="ARBA" id="ARBA00023163"/>
    </source>
</evidence>
<dbReference type="InterPro" id="IPR020449">
    <property type="entry name" value="Tscrpt_reg_AraC-type_HTH"/>
</dbReference>
<keyword evidence="6" id="KW-1185">Reference proteome</keyword>
<dbReference type="GO" id="GO:0043565">
    <property type="term" value="F:sequence-specific DNA binding"/>
    <property type="evidence" value="ECO:0007669"/>
    <property type="project" value="InterPro"/>
</dbReference>
<dbReference type="InterPro" id="IPR050204">
    <property type="entry name" value="AraC_XylS_family_regulators"/>
</dbReference>
<dbReference type="InterPro" id="IPR018062">
    <property type="entry name" value="HTH_AraC-typ_CS"/>
</dbReference>
<organism evidence="5 6">
    <name type="scientific">Ramlibacter cellulosilyticus</name>
    <dbReference type="NCBI Taxonomy" id="2764187"/>
    <lineage>
        <taxon>Bacteria</taxon>
        <taxon>Pseudomonadati</taxon>
        <taxon>Pseudomonadota</taxon>
        <taxon>Betaproteobacteria</taxon>
        <taxon>Burkholderiales</taxon>
        <taxon>Comamonadaceae</taxon>
        <taxon>Ramlibacter</taxon>
    </lineage>
</organism>
<evidence type="ECO:0000256" key="2">
    <source>
        <dbReference type="ARBA" id="ARBA00023125"/>
    </source>
</evidence>
<proteinExistence type="predicted"/>
<dbReference type="SMART" id="SM00342">
    <property type="entry name" value="HTH_ARAC"/>
    <property type="match status" value="1"/>
</dbReference>
<dbReference type="Proteomes" id="UP000608513">
    <property type="component" value="Unassembled WGS sequence"/>
</dbReference>
<dbReference type="InterPro" id="IPR018060">
    <property type="entry name" value="HTH_AraC"/>
</dbReference>
<dbReference type="PANTHER" id="PTHR46796">
    <property type="entry name" value="HTH-TYPE TRANSCRIPTIONAL ACTIVATOR RHAS-RELATED"/>
    <property type="match status" value="1"/>
</dbReference>
<evidence type="ECO:0000313" key="6">
    <source>
        <dbReference type="Proteomes" id="UP000608513"/>
    </source>
</evidence>
<dbReference type="PRINTS" id="PR00032">
    <property type="entry name" value="HTHARAC"/>
</dbReference>
<keyword evidence="2" id="KW-0238">DNA-binding</keyword>
<keyword evidence="1" id="KW-0805">Transcription regulation</keyword>
<dbReference type="PROSITE" id="PS00041">
    <property type="entry name" value="HTH_ARAC_FAMILY_1"/>
    <property type="match status" value="1"/>
</dbReference>
<feature type="domain" description="HTH araC/xylS-type" evidence="4">
    <location>
        <begin position="153"/>
        <end position="251"/>
    </location>
</feature>
<accession>A0A923MWY6</accession>
<evidence type="ECO:0000313" key="5">
    <source>
        <dbReference type="EMBL" id="MBC5786213.1"/>
    </source>
</evidence>
<name>A0A923MWY6_9BURK</name>
<dbReference type="PROSITE" id="PS01124">
    <property type="entry name" value="HTH_ARAC_FAMILY_2"/>
    <property type="match status" value="1"/>
</dbReference>
<sequence>MNEARGIWTWPGGSVWLGRVRSLTTAEHRHYALQLTILPERPAGFRLGKGEWQDCDAAIVASGVEHAFDPRDGYVVHLMVEPTTPHGRALATLLDGRGLAALPEPLSGQVLEDARQMRAAAPDASRSVALARGLLDRLAGWSAPDATVDRRVAAMCDYIRLHVRDARIELAQVAEAAHLSPERARHLFREQTGLGVRPYVLWTRLNTALHALPEAAQLTAVAHECGFADAAHFTRTFRSMYGIAPSTLLRASA</sequence>